<proteinExistence type="inferred from homology"/>
<evidence type="ECO:0000313" key="4">
    <source>
        <dbReference type="Proteomes" id="UP000694920"/>
    </source>
</evidence>
<dbReference type="Pfam" id="PF13879">
    <property type="entry name" value="Hmw_CFAP97"/>
    <property type="match status" value="1"/>
</dbReference>
<protein>
    <submittedName>
        <fullName evidence="5">Cilia- and flagella-associated protein 97</fullName>
    </submittedName>
</protein>
<dbReference type="GO" id="GO:0007283">
    <property type="term" value="P:spermatogenesis"/>
    <property type="evidence" value="ECO:0007669"/>
    <property type="project" value="TreeGrafter"/>
</dbReference>
<keyword evidence="4" id="KW-1185">Reference proteome</keyword>
<reference evidence="5" key="1">
    <citation type="submission" date="2025-08" db="UniProtKB">
        <authorList>
            <consortium name="RefSeq"/>
        </authorList>
    </citation>
    <scope>IDENTIFICATION</scope>
</reference>
<keyword evidence="5" id="KW-0969">Cilium</keyword>
<dbReference type="AlphaFoldDB" id="A0AAJ7FMQ8"/>
<name>A0AAJ7FMQ8_CEPCN</name>
<comment type="similarity">
    <text evidence="1">Belongs to the CFAP97 family.</text>
</comment>
<sequence length="214" mass="25112">MDNTEELELETSRNLDSNDDNKERQIDHQASLQKADADNLDEKSDYKSESFCSDDSYQEESEMTNVTLRSSLSDCSSFRTTTQQRRQIRSNSRIEEDLQSLEDDVKLLRLTEESRLDIRQLRSGRRNMSFSNEEMRKIERENQLLLRKIMSHHKPQVKNVASQSAIGRTSSSAINRRKLQRKIQEDNMMLLRRIQQTKSCALPRTTPGYRMTFI</sequence>
<dbReference type="PANTHER" id="PTHR23035">
    <property type="entry name" value="CILIA- AND FLAGELLA-ASSOCIATED PROTEIN 97-RELATED"/>
    <property type="match status" value="1"/>
</dbReference>
<dbReference type="GeneID" id="107269751"/>
<keyword evidence="2" id="KW-0175">Coiled coil</keyword>
<gene>
    <name evidence="5" type="primary">LOC107269751</name>
</gene>
<feature type="region of interest" description="Disordered" evidence="3">
    <location>
        <begin position="1"/>
        <end position="58"/>
    </location>
</feature>
<evidence type="ECO:0000256" key="3">
    <source>
        <dbReference type="SAM" id="MobiDB-lite"/>
    </source>
</evidence>
<dbReference type="Proteomes" id="UP000694920">
    <property type="component" value="Unplaced"/>
</dbReference>
<dbReference type="InterPro" id="IPR038791">
    <property type="entry name" value="Cfap97/Hemingway"/>
</dbReference>
<keyword evidence="5" id="KW-0282">Flagellum</keyword>
<evidence type="ECO:0000256" key="1">
    <source>
        <dbReference type="ARBA" id="ARBA00008315"/>
    </source>
</evidence>
<feature type="compositionally biased region" description="Basic and acidic residues" evidence="3">
    <location>
        <begin position="35"/>
        <end position="48"/>
    </location>
</feature>
<feature type="coiled-coil region" evidence="2">
    <location>
        <begin position="91"/>
        <end position="148"/>
    </location>
</feature>
<keyword evidence="5" id="KW-0966">Cell projection</keyword>
<dbReference type="KEGG" id="ccin:107269751"/>
<evidence type="ECO:0000313" key="5">
    <source>
        <dbReference type="RefSeq" id="XP_015599453.1"/>
    </source>
</evidence>
<accession>A0AAJ7FMQ8</accession>
<dbReference type="InterPro" id="IPR029488">
    <property type="entry name" value="Hmw/CFAP97"/>
</dbReference>
<organism evidence="4 5">
    <name type="scientific">Cephus cinctus</name>
    <name type="common">Wheat stem sawfly</name>
    <dbReference type="NCBI Taxonomy" id="211228"/>
    <lineage>
        <taxon>Eukaryota</taxon>
        <taxon>Metazoa</taxon>
        <taxon>Ecdysozoa</taxon>
        <taxon>Arthropoda</taxon>
        <taxon>Hexapoda</taxon>
        <taxon>Insecta</taxon>
        <taxon>Pterygota</taxon>
        <taxon>Neoptera</taxon>
        <taxon>Endopterygota</taxon>
        <taxon>Hymenoptera</taxon>
        <taxon>Cephoidea</taxon>
        <taxon>Cephidae</taxon>
        <taxon>Cephus</taxon>
    </lineage>
</organism>
<dbReference type="PANTHER" id="PTHR23035:SF1">
    <property type="entry name" value="CILIA- AND FLAGELLA-ASSOCIATED PROTEIN 97"/>
    <property type="match status" value="1"/>
</dbReference>
<evidence type="ECO:0000256" key="2">
    <source>
        <dbReference type="SAM" id="Coils"/>
    </source>
</evidence>
<dbReference type="RefSeq" id="XP_015599453.1">
    <property type="nucleotide sequence ID" value="XM_015743967.2"/>
</dbReference>